<evidence type="ECO:0000256" key="2">
    <source>
        <dbReference type="ARBA" id="ARBA00011424"/>
    </source>
</evidence>
<dbReference type="NCBIfam" id="NF001452">
    <property type="entry name" value="PRK00311.1"/>
    <property type="match status" value="1"/>
</dbReference>
<dbReference type="Gene3D" id="3.20.20.60">
    <property type="entry name" value="Phosphoenolpyruvate-binding domains"/>
    <property type="match status" value="1"/>
</dbReference>
<comment type="pathway">
    <text evidence="5">Cofactor biosynthesis; (R)-pantothenate biosynthesis; (R)-pantoate from 3-methyl-2-oxobutanoate: step 1/2.</text>
</comment>
<evidence type="ECO:0000256" key="1">
    <source>
        <dbReference type="ARBA" id="ARBA00008676"/>
    </source>
</evidence>
<feature type="binding site" evidence="5">
    <location>
        <begin position="52"/>
        <end position="53"/>
    </location>
    <ligand>
        <name>3-methyl-2-oxobutanoate</name>
        <dbReference type="ChEBI" id="CHEBI:11851"/>
    </ligand>
</feature>
<feature type="binding site" evidence="5">
    <location>
        <position position="91"/>
    </location>
    <ligand>
        <name>3-methyl-2-oxobutanoate</name>
        <dbReference type="ChEBI" id="CHEBI:11851"/>
    </ligand>
</feature>
<dbReference type="InterPro" id="IPR040442">
    <property type="entry name" value="Pyrv_kinase-like_dom_sf"/>
</dbReference>
<dbReference type="RefSeq" id="WP_263001703.1">
    <property type="nucleotide sequence ID" value="NZ_JAOTEM010000001.1"/>
</dbReference>
<sequence>MSIHTENKKKVTTLQLTKMKQNREKISVLTAYDFTMAQIIDNAGIDVILVGDSASNTMVGNATTLSITLEQMIIYAKSVVNGTKRALVIVDMPFGTCSGDPMRSLEAAIKIMRETGADAIKVEGGSEVKDDVKKIIDAGIPVMAHLGLMPQSINKYGTYAIRGKDEKEAEKLMQDCLLMEELGAFGILLEKIPAKLATEISEKIKIPTIGIGAGSGTDGQVLVIQDVMGMNKEFSPKFLRRYADLHTIMTEATQHYISDVKAQKFPTENESY</sequence>
<keyword evidence="5" id="KW-0963">Cytoplasm</keyword>
<feature type="binding site" evidence="5">
    <location>
        <position position="52"/>
    </location>
    <ligand>
        <name>Mg(2+)</name>
        <dbReference type="ChEBI" id="CHEBI:18420"/>
    </ligand>
</feature>
<dbReference type="SUPFAM" id="SSF51621">
    <property type="entry name" value="Phosphoenolpyruvate/pyruvate domain"/>
    <property type="match status" value="1"/>
</dbReference>
<comment type="subcellular location">
    <subcellularLocation>
        <location evidence="5">Cytoplasm</location>
    </subcellularLocation>
</comment>
<feature type="binding site" evidence="5">
    <location>
        <position position="91"/>
    </location>
    <ligand>
        <name>Mg(2+)</name>
        <dbReference type="ChEBI" id="CHEBI:18420"/>
    </ligand>
</feature>
<organism evidence="6 7">
    <name type="scientific">Chryseobacterium edaphi</name>
    <dbReference type="NCBI Taxonomy" id="2976532"/>
    <lineage>
        <taxon>Bacteria</taxon>
        <taxon>Pseudomonadati</taxon>
        <taxon>Bacteroidota</taxon>
        <taxon>Flavobacteriia</taxon>
        <taxon>Flavobacteriales</taxon>
        <taxon>Weeksellaceae</taxon>
        <taxon>Chryseobacterium group</taxon>
        <taxon>Chryseobacterium</taxon>
    </lineage>
</organism>
<evidence type="ECO:0000256" key="5">
    <source>
        <dbReference type="HAMAP-Rule" id="MF_00156"/>
    </source>
</evidence>
<name>A0ABT2W4H8_9FLAO</name>
<comment type="catalytic activity">
    <reaction evidence="5">
        <text>(6R)-5,10-methylene-5,6,7,8-tetrahydrofolate + 3-methyl-2-oxobutanoate + H2O = 2-dehydropantoate + (6S)-5,6,7,8-tetrahydrofolate</text>
        <dbReference type="Rhea" id="RHEA:11824"/>
        <dbReference type="ChEBI" id="CHEBI:11561"/>
        <dbReference type="ChEBI" id="CHEBI:11851"/>
        <dbReference type="ChEBI" id="CHEBI:15377"/>
        <dbReference type="ChEBI" id="CHEBI:15636"/>
        <dbReference type="ChEBI" id="CHEBI:57453"/>
        <dbReference type="EC" id="2.1.2.11"/>
    </reaction>
</comment>
<comment type="similarity">
    <text evidence="1 5">Belongs to the PanB family.</text>
</comment>
<keyword evidence="4 5" id="KW-0808">Transferase</keyword>
<keyword evidence="5" id="KW-0479">Metal-binding</keyword>
<keyword evidence="7" id="KW-1185">Reference proteome</keyword>
<feature type="binding site" evidence="5">
    <location>
        <position position="121"/>
    </location>
    <ligand>
        <name>3-methyl-2-oxobutanoate</name>
        <dbReference type="ChEBI" id="CHEBI:11851"/>
    </ligand>
</feature>
<evidence type="ECO:0000313" key="6">
    <source>
        <dbReference type="EMBL" id="MCU7616249.1"/>
    </source>
</evidence>
<dbReference type="PANTHER" id="PTHR20881:SF0">
    <property type="entry name" value="3-METHYL-2-OXOBUTANOATE HYDROXYMETHYLTRANSFERASE"/>
    <property type="match status" value="1"/>
</dbReference>
<feature type="active site" description="Proton acceptor" evidence="5">
    <location>
        <position position="190"/>
    </location>
</feature>
<accession>A0ABT2W4H8</accession>
<dbReference type="CDD" id="cd06557">
    <property type="entry name" value="KPHMT-like"/>
    <property type="match status" value="1"/>
</dbReference>
<keyword evidence="3 5" id="KW-0566">Pantothenate biosynthesis</keyword>
<dbReference type="PIRSF" id="PIRSF000388">
    <property type="entry name" value="Pantoate_hydroxy_MeTrfase"/>
    <property type="match status" value="1"/>
</dbReference>
<keyword evidence="5" id="KW-0460">Magnesium</keyword>
<comment type="caution">
    <text evidence="6">The sequence shown here is derived from an EMBL/GenBank/DDBJ whole genome shotgun (WGS) entry which is preliminary data.</text>
</comment>
<comment type="function">
    <text evidence="5">Catalyzes the reversible reaction in which hydroxymethyl group from 5,10-methylenetetrahydrofolate is transferred onto alpha-ketoisovalerate to form ketopantoate.</text>
</comment>
<reference evidence="7" key="1">
    <citation type="submission" date="2023-07" db="EMBL/GenBank/DDBJ databases">
        <title>Chryseobacterium sp. strain PBS4-4 Genome sequencing and assembly.</title>
        <authorList>
            <person name="Jung Y."/>
        </authorList>
    </citation>
    <scope>NUCLEOTIDE SEQUENCE [LARGE SCALE GENOMIC DNA]</scope>
    <source>
        <strain evidence="7">PBS4-4</strain>
    </source>
</reference>
<dbReference type="EMBL" id="JAOTEM010000001">
    <property type="protein sequence ID" value="MCU7616249.1"/>
    <property type="molecule type" value="Genomic_DNA"/>
</dbReference>
<dbReference type="Proteomes" id="UP001208649">
    <property type="component" value="Unassembled WGS sequence"/>
</dbReference>
<dbReference type="EC" id="2.1.2.11" evidence="5"/>
<dbReference type="GO" id="GO:0003864">
    <property type="term" value="F:3-methyl-2-oxobutanoate hydroxymethyltransferase activity"/>
    <property type="evidence" value="ECO:0007669"/>
    <property type="project" value="UniProtKB-EC"/>
</dbReference>
<comment type="cofactor">
    <cofactor evidence="5">
        <name>Mg(2+)</name>
        <dbReference type="ChEBI" id="CHEBI:18420"/>
    </cofactor>
    <text evidence="5">Binds 1 Mg(2+) ion per subunit.</text>
</comment>
<dbReference type="InterPro" id="IPR015813">
    <property type="entry name" value="Pyrv/PenolPyrv_kinase-like_dom"/>
</dbReference>
<protein>
    <recommendedName>
        <fullName evidence="5">3-methyl-2-oxobutanoate hydroxymethyltransferase</fullName>
        <ecNumber evidence="5">2.1.2.11</ecNumber>
    </recommendedName>
    <alternativeName>
        <fullName evidence="5">Ketopantoate hydroxymethyltransferase</fullName>
        <shortName evidence="5">KPHMT</shortName>
    </alternativeName>
</protein>
<evidence type="ECO:0000256" key="3">
    <source>
        <dbReference type="ARBA" id="ARBA00022655"/>
    </source>
</evidence>
<feature type="binding site" evidence="5">
    <location>
        <position position="123"/>
    </location>
    <ligand>
        <name>Mg(2+)</name>
        <dbReference type="ChEBI" id="CHEBI:18420"/>
    </ligand>
</feature>
<gene>
    <name evidence="5 6" type="primary">panB</name>
    <name evidence="6" type="ORF">NZ698_03500</name>
</gene>
<evidence type="ECO:0000313" key="7">
    <source>
        <dbReference type="Proteomes" id="UP001208649"/>
    </source>
</evidence>
<dbReference type="HAMAP" id="MF_00156">
    <property type="entry name" value="PanB"/>
    <property type="match status" value="1"/>
</dbReference>
<dbReference type="PANTHER" id="PTHR20881">
    <property type="entry name" value="3-METHYL-2-OXOBUTANOATE HYDROXYMETHYLTRANSFERASE"/>
    <property type="match status" value="1"/>
</dbReference>
<dbReference type="InterPro" id="IPR003700">
    <property type="entry name" value="Pantoate_hydroxy_MeTrfase"/>
</dbReference>
<evidence type="ECO:0000256" key="4">
    <source>
        <dbReference type="ARBA" id="ARBA00022679"/>
    </source>
</evidence>
<dbReference type="Pfam" id="PF02548">
    <property type="entry name" value="Pantoate_transf"/>
    <property type="match status" value="1"/>
</dbReference>
<comment type="subunit">
    <text evidence="2 5">Homodecamer; pentamer of dimers.</text>
</comment>
<dbReference type="NCBIfam" id="TIGR00222">
    <property type="entry name" value="panB"/>
    <property type="match status" value="1"/>
</dbReference>
<proteinExistence type="inferred from homology"/>